<dbReference type="GO" id="GO:0003735">
    <property type="term" value="F:structural constituent of ribosome"/>
    <property type="evidence" value="ECO:0007669"/>
    <property type="project" value="InterPro"/>
</dbReference>
<dbReference type="Gene3D" id="1.20.1130.10">
    <property type="entry name" value="Photosystem I PsaA/PsaB"/>
    <property type="match status" value="5"/>
</dbReference>
<dbReference type="HAMAP" id="MF_00537">
    <property type="entry name" value="Ribosomal_uS14_1"/>
    <property type="match status" value="1"/>
</dbReference>
<gene>
    <name evidence="8" type="ORF">E3N88_38603</name>
</gene>
<keyword evidence="4" id="KW-0687">Ribonucleoprotein</keyword>
<dbReference type="GO" id="GO:1990904">
    <property type="term" value="C:ribonucleoprotein complex"/>
    <property type="evidence" value="ECO:0007669"/>
    <property type="project" value="UniProtKB-KW"/>
</dbReference>
<evidence type="ECO:0000313" key="8">
    <source>
        <dbReference type="EMBL" id="KAD2805226.1"/>
    </source>
</evidence>
<dbReference type="PROSITE" id="PS00527">
    <property type="entry name" value="RIBOSOMAL_S14"/>
    <property type="match status" value="1"/>
</dbReference>
<dbReference type="SUPFAM" id="SSF81558">
    <property type="entry name" value="Photosystem I subunits PsaA/PsaB"/>
    <property type="match status" value="2"/>
</dbReference>
<accession>A0A5N6LUF9</accession>
<comment type="subcellular location">
    <subcellularLocation>
        <location evidence="1">Plastid</location>
        <location evidence="1">Chloroplast</location>
    </subcellularLocation>
</comment>
<dbReference type="PRINTS" id="PR00257">
    <property type="entry name" value="PHOTSYSPSAAB"/>
</dbReference>
<dbReference type="InterPro" id="IPR036408">
    <property type="entry name" value="PSI_PsaA/B_sf"/>
</dbReference>
<dbReference type="GO" id="GO:0005840">
    <property type="term" value="C:ribosome"/>
    <property type="evidence" value="ECO:0007669"/>
    <property type="project" value="UniProtKB-KW"/>
</dbReference>
<comment type="function">
    <text evidence="6">Binds 16S rRNA, required for the assembly of 30S particles.</text>
</comment>
<dbReference type="PANTHER" id="PTHR30128">
    <property type="entry name" value="OUTER MEMBRANE PROTEIN, OMPA-RELATED"/>
    <property type="match status" value="1"/>
</dbReference>
<name>A0A5N6LUF9_9ASTR</name>
<dbReference type="AlphaFoldDB" id="A0A5N6LUF9"/>
<evidence type="ECO:0000256" key="2">
    <source>
        <dbReference type="ARBA" id="ARBA00009083"/>
    </source>
</evidence>
<keyword evidence="7" id="KW-0472">Membrane</keyword>
<evidence type="ECO:0000256" key="4">
    <source>
        <dbReference type="ARBA" id="ARBA00023274"/>
    </source>
</evidence>
<comment type="similarity">
    <text evidence="2">Belongs to the universal ribosomal protein uS14 family.</text>
</comment>
<dbReference type="InterPro" id="IPR001209">
    <property type="entry name" value="Ribosomal_uS14"/>
</dbReference>
<dbReference type="InterPro" id="IPR001280">
    <property type="entry name" value="PSI_PsaA/B"/>
</dbReference>
<evidence type="ECO:0000256" key="1">
    <source>
        <dbReference type="ARBA" id="ARBA00004229"/>
    </source>
</evidence>
<evidence type="ECO:0000256" key="3">
    <source>
        <dbReference type="ARBA" id="ARBA00022980"/>
    </source>
</evidence>
<keyword evidence="9" id="KW-1185">Reference proteome</keyword>
<feature type="transmembrane region" description="Helical" evidence="7">
    <location>
        <begin position="652"/>
        <end position="671"/>
    </location>
</feature>
<organism evidence="8 9">
    <name type="scientific">Mikania micrantha</name>
    <name type="common">bitter vine</name>
    <dbReference type="NCBI Taxonomy" id="192012"/>
    <lineage>
        <taxon>Eukaryota</taxon>
        <taxon>Viridiplantae</taxon>
        <taxon>Streptophyta</taxon>
        <taxon>Embryophyta</taxon>
        <taxon>Tracheophyta</taxon>
        <taxon>Spermatophyta</taxon>
        <taxon>Magnoliopsida</taxon>
        <taxon>eudicotyledons</taxon>
        <taxon>Gunneridae</taxon>
        <taxon>Pentapetalae</taxon>
        <taxon>asterids</taxon>
        <taxon>campanulids</taxon>
        <taxon>Asterales</taxon>
        <taxon>Asteraceae</taxon>
        <taxon>Asteroideae</taxon>
        <taxon>Heliantheae alliance</taxon>
        <taxon>Eupatorieae</taxon>
        <taxon>Mikania</taxon>
    </lineage>
</organism>
<comment type="caution">
    <text evidence="8">The sequence shown here is derived from an EMBL/GenBank/DDBJ whole genome shotgun (WGS) entry which is preliminary data.</text>
</comment>
<dbReference type="EMBL" id="SZYD01000018">
    <property type="protein sequence ID" value="KAD2805226.1"/>
    <property type="molecule type" value="Genomic_DNA"/>
</dbReference>
<dbReference type="Pfam" id="PF00223">
    <property type="entry name" value="PsaA_PsaB"/>
    <property type="match status" value="5"/>
</dbReference>
<sequence>MLNHHLAGPLGLGSLSWAGHQIHVSLPINQFLNAGVDPKEIPLPHEFILNRDLLAQLYPSFAEGATPFFTLNWSKYADFLTFRGGLDPVTGGLWLTDTAHHHLAIAILFLIAGHMYRTNWGIGHGLKDILEAHKGPFTGQGHKGLYEILTTSWHAQLSLNLAMLGSLTIVVAHHMYAMPPYPYLATDYGTQLSLFTHHMWIGGFLIVGAAAHAAIFMVRDYDPTTRYNDLLDRVLRHRDAIISHLNWACIFLGFHSFGLYIHNDTMSALGRPQDMFSDTAIQLQPVFAQWIQNTHALAPGATAPGVTASTRLFWMYNAISVVIFHFSWKMQSDVWGSISDQGVVTHITGGNFAQSSITINGWLRDFLWAQASQEDLKGIMALRFPRFSQGLAQDPTTRRIRFGIATAHDFESHDDITEERLYQNIFASHFGQLAIIFLWTSGNLFHVAWQGNFESWVQDPLHVRPIAHAIWDPHFGQPAVEAFTRGGAPGPVNIAYSGVYQWWTLRLISLAWTGHLVHVAIPASRGEYVRWNNFLNVLPHPQGLGPLFTGKWNLYAQNPDSSSHLFGTSQGAGTAILTLLGGFHPQTQSLWLTDMAHHHLAIAFIFLIAGHMYRTNFGIGHSMKDLLDAHVPPGGRLGRGHKGLYDTINNSIHFQLGLALASLGVITSLVAQHMYSLPAYAFIAQDFTTQAALYTHHQYIAGFIMTGAFAHGAIFFIRDYNPEQNEDNVLARMLEHKEAIISHLSWASLFLGFHTLGLYVHNDVMLAFGTPEKQILIEPIFAQWIQSAHGKTSYGFDILLSSTNGPAFNAGRSIWLPGWLNAVNENSNSLFLTIGLGDFLVHHAIALGLHTTTLILVKGALDARGSKLMPDKRILVIVFRAMAQDEAELIETLAWAHERTPLANLIRWRDKPVTLSIVQARLVGLAHFSDPTCIMDTNRNLTSMAKKSLIQREKKRQKLEQKYLLIRRSSKKEISKVRSLSDKWEIYGKLQSPPRNSAPTRLRRRCFSTRRPRANYRDFGLSGHILREMVHACLLPGATRSSW</sequence>
<evidence type="ECO:0000313" key="9">
    <source>
        <dbReference type="Proteomes" id="UP000326396"/>
    </source>
</evidence>
<dbReference type="NCBIfam" id="NF006477">
    <property type="entry name" value="PRK08881.1"/>
    <property type="match status" value="1"/>
</dbReference>
<keyword evidence="7" id="KW-1133">Transmembrane helix</keyword>
<feature type="transmembrane region" description="Helical" evidence="7">
    <location>
        <begin position="240"/>
        <end position="261"/>
    </location>
</feature>
<feature type="transmembrane region" description="Helical" evidence="7">
    <location>
        <begin position="739"/>
        <end position="760"/>
    </location>
</feature>
<dbReference type="InterPro" id="IPR018271">
    <property type="entry name" value="Ribosomal_uS14_CS"/>
</dbReference>
<dbReference type="InterPro" id="IPR023036">
    <property type="entry name" value="Ribosomal_uS14_bac/plastid"/>
</dbReference>
<proteinExistence type="inferred from homology"/>
<dbReference type="GO" id="GO:0009535">
    <property type="term" value="C:chloroplast thylakoid membrane"/>
    <property type="evidence" value="ECO:0007669"/>
    <property type="project" value="TreeGrafter"/>
</dbReference>
<evidence type="ECO:0000256" key="6">
    <source>
        <dbReference type="ARBA" id="ARBA00054561"/>
    </source>
</evidence>
<evidence type="ECO:0000256" key="5">
    <source>
        <dbReference type="ARBA" id="ARBA00035247"/>
    </source>
</evidence>
<dbReference type="SUPFAM" id="SSF57716">
    <property type="entry name" value="Glucocorticoid receptor-like (DNA-binding domain)"/>
    <property type="match status" value="1"/>
</dbReference>
<evidence type="ECO:0000256" key="7">
    <source>
        <dbReference type="SAM" id="Phobius"/>
    </source>
</evidence>
<dbReference type="GO" id="GO:0015979">
    <property type="term" value="P:photosynthesis"/>
    <property type="evidence" value="ECO:0007669"/>
    <property type="project" value="InterPro"/>
</dbReference>
<reference evidence="8 9" key="1">
    <citation type="submission" date="2019-05" db="EMBL/GenBank/DDBJ databases">
        <title>Mikania micrantha, genome provides insights into the molecular mechanism of rapid growth.</title>
        <authorList>
            <person name="Liu B."/>
        </authorList>
    </citation>
    <scope>NUCLEOTIDE SEQUENCE [LARGE SCALE GENOMIC DNA]</scope>
    <source>
        <strain evidence="8">NLD-2019</strain>
        <tissue evidence="8">Leaf</tissue>
    </source>
</reference>
<feature type="transmembrane region" description="Helical" evidence="7">
    <location>
        <begin position="157"/>
        <end position="177"/>
    </location>
</feature>
<dbReference type="Gene3D" id="1.10.287.1480">
    <property type="match status" value="1"/>
</dbReference>
<dbReference type="FunFam" id="1.10.287.1480:FF:000001">
    <property type="entry name" value="30S ribosomal protein S14"/>
    <property type="match status" value="1"/>
</dbReference>
<dbReference type="Proteomes" id="UP000326396">
    <property type="component" value="Linkage Group LG8"/>
</dbReference>
<keyword evidence="7" id="KW-0812">Transmembrane</keyword>
<feature type="transmembrane region" description="Helical" evidence="7">
    <location>
        <begin position="699"/>
        <end position="718"/>
    </location>
</feature>
<feature type="transmembrane region" description="Helical" evidence="7">
    <location>
        <begin position="595"/>
        <end position="613"/>
    </location>
</feature>
<dbReference type="PANTHER" id="PTHR30128:SF19">
    <property type="entry name" value="PHOTOSYSTEM I P700 CHLOROPHYLL A APOPROTEIN A1-RELATED"/>
    <property type="match status" value="1"/>
</dbReference>
<dbReference type="Pfam" id="PF00253">
    <property type="entry name" value="Ribosomal_S14"/>
    <property type="match status" value="1"/>
</dbReference>
<dbReference type="GO" id="GO:0006412">
    <property type="term" value="P:translation"/>
    <property type="evidence" value="ECO:0007669"/>
    <property type="project" value="InterPro"/>
</dbReference>
<keyword evidence="3" id="KW-0689">Ribosomal protein</keyword>
<dbReference type="OrthoDB" id="1904318at2759"/>
<feature type="transmembrane region" description="Helical" evidence="7">
    <location>
        <begin position="197"/>
        <end position="219"/>
    </location>
</feature>
<protein>
    <recommendedName>
        <fullName evidence="5">Small ribosomal subunit protein uS14c</fullName>
    </recommendedName>
</protein>